<reference evidence="2" key="1">
    <citation type="submission" date="2023-08" db="EMBL/GenBank/DDBJ databases">
        <authorList>
            <person name="Chen Y."/>
            <person name="Shah S."/>
            <person name="Dougan E. K."/>
            <person name="Thang M."/>
            <person name="Chan C."/>
        </authorList>
    </citation>
    <scope>NUCLEOTIDE SEQUENCE</scope>
</reference>
<organism evidence="2 3">
    <name type="scientific">Effrenium voratum</name>
    <dbReference type="NCBI Taxonomy" id="2562239"/>
    <lineage>
        <taxon>Eukaryota</taxon>
        <taxon>Sar</taxon>
        <taxon>Alveolata</taxon>
        <taxon>Dinophyceae</taxon>
        <taxon>Suessiales</taxon>
        <taxon>Symbiodiniaceae</taxon>
        <taxon>Effrenium</taxon>
    </lineage>
</organism>
<keyword evidence="1" id="KW-0472">Membrane</keyword>
<feature type="transmembrane region" description="Helical" evidence="1">
    <location>
        <begin position="43"/>
        <end position="60"/>
    </location>
</feature>
<dbReference type="EMBL" id="CAUJNA010003841">
    <property type="protein sequence ID" value="CAJ1410832.1"/>
    <property type="molecule type" value="Genomic_DNA"/>
</dbReference>
<feature type="transmembrane region" description="Helical" evidence="1">
    <location>
        <begin position="6"/>
        <end position="31"/>
    </location>
</feature>
<comment type="caution">
    <text evidence="2">The sequence shown here is derived from an EMBL/GenBank/DDBJ whole genome shotgun (WGS) entry which is preliminary data.</text>
</comment>
<evidence type="ECO:0000256" key="1">
    <source>
        <dbReference type="SAM" id="Phobius"/>
    </source>
</evidence>
<dbReference type="PROSITE" id="PS51257">
    <property type="entry name" value="PROKAR_LIPOPROTEIN"/>
    <property type="match status" value="1"/>
</dbReference>
<evidence type="ECO:0000313" key="3">
    <source>
        <dbReference type="Proteomes" id="UP001178507"/>
    </source>
</evidence>
<evidence type="ECO:0000313" key="2">
    <source>
        <dbReference type="EMBL" id="CAJ1410832.1"/>
    </source>
</evidence>
<protein>
    <submittedName>
        <fullName evidence="2">Uncharacterized protein</fullName>
    </submittedName>
</protein>
<keyword evidence="1" id="KW-1133">Transmembrane helix</keyword>
<keyword evidence="3" id="KW-1185">Reference proteome</keyword>
<dbReference type="Proteomes" id="UP001178507">
    <property type="component" value="Unassembled WGS sequence"/>
</dbReference>
<proteinExistence type="predicted"/>
<accession>A0AA36JSG5</accession>
<sequence>MDCTEVRILGIGPGLFGVVVLGSLSFLGLVVTSCAARSCRATSCYALLLINAAVICLLIVMPKGCQQVVQTIGVNRQGQFLDIAVAVLGIGACGAVGLVLKELGARRLMQEAPLSPPLPLWLFAFLMSRETGEITGSSCHFL</sequence>
<name>A0AA36JSG5_9DINO</name>
<gene>
    <name evidence="2" type="ORF">EVOR1521_LOCUS31571</name>
</gene>
<dbReference type="AlphaFoldDB" id="A0AA36JSG5"/>
<feature type="transmembrane region" description="Helical" evidence="1">
    <location>
        <begin position="80"/>
        <end position="100"/>
    </location>
</feature>
<keyword evidence="1" id="KW-0812">Transmembrane</keyword>